<dbReference type="PANTHER" id="PTHR33695:SF1">
    <property type="entry name" value="LIPOPROTEIN SIGNAL PEPTIDASE"/>
    <property type="match status" value="1"/>
</dbReference>
<dbReference type="RefSeq" id="WP_092910642.1">
    <property type="nucleotide sequence ID" value="NZ_FOXB01000003.1"/>
</dbReference>
<keyword evidence="12" id="KW-1185">Reference proteome</keyword>
<keyword evidence="5 9" id="KW-0064">Aspartyl protease</keyword>
<evidence type="ECO:0000256" key="5">
    <source>
        <dbReference type="ARBA" id="ARBA00022750"/>
    </source>
</evidence>
<dbReference type="PRINTS" id="PR00781">
    <property type="entry name" value="LIPOSIGPTASE"/>
</dbReference>
<dbReference type="InterPro" id="IPR001872">
    <property type="entry name" value="Peptidase_A8"/>
</dbReference>
<evidence type="ECO:0000256" key="1">
    <source>
        <dbReference type="ARBA" id="ARBA00006139"/>
    </source>
</evidence>
<feature type="active site" evidence="9">
    <location>
        <position position="109"/>
    </location>
</feature>
<keyword evidence="6 9" id="KW-0378">Hydrolase</keyword>
<dbReference type="GO" id="GO:0005886">
    <property type="term" value="C:plasma membrane"/>
    <property type="evidence" value="ECO:0007669"/>
    <property type="project" value="UniProtKB-SubCell"/>
</dbReference>
<sequence>MTKAWATFILALAGIYIIDQNIKTIFLSGWQWENSCISLTLVFNKGVAFSMFSFLGPYLKWIQIALLAGVLGYIIHGKYLQRYSLPLGILFGAGISNIADRFIHGGVVDYVYWHCGFDFAVFNFADVMIDLSVGWLLINSIFLKKNMDEKV</sequence>
<dbReference type="Pfam" id="PF01252">
    <property type="entry name" value="Peptidase_A8"/>
    <property type="match status" value="1"/>
</dbReference>
<dbReference type="EMBL" id="FOXB01000003">
    <property type="protein sequence ID" value="SFO99483.1"/>
    <property type="molecule type" value="Genomic_DNA"/>
</dbReference>
<keyword evidence="7 9" id="KW-1133">Transmembrane helix</keyword>
<comment type="pathway">
    <text evidence="9">Protein modification; lipoprotein biosynthesis (signal peptide cleavage).</text>
</comment>
<dbReference type="GO" id="GO:0006508">
    <property type="term" value="P:proteolysis"/>
    <property type="evidence" value="ECO:0007669"/>
    <property type="project" value="UniProtKB-KW"/>
</dbReference>
<comment type="similarity">
    <text evidence="1 9 10">Belongs to the peptidase A8 family.</text>
</comment>
<evidence type="ECO:0000256" key="6">
    <source>
        <dbReference type="ARBA" id="ARBA00022801"/>
    </source>
</evidence>
<feature type="transmembrane region" description="Helical" evidence="9">
    <location>
        <begin position="119"/>
        <end position="143"/>
    </location>
</feature>
<dbReference type="STRING" id="223786.SAMN05216234_103135"/>
<comment type="subcellular location">
    <subcellularLocation>
        <location evidence="9">Cell membrane</location>
        <topology evidence="9">Multi-pass membrane protein</topology>
    </subcellularLocation>
</comment>
<keyword evidence="4 9" id="KW-0812">Transmembrane</keyword>
<evidence type="ECO:0000256" key="10">
    <source>
        <dbReference type="RuleBase" id="RU004181"/>
    </source>
</evidence>
<dbReference type="GO" id="GO:0004190">
    <property type="term" value="F:aspartic-type endopeptidase activity"/>
    <property type="evidence" value="ECO:0007669"/>
    <property type="project" value="UniProtKB-UniRule"/>
</dbReference>
<comment type="function">
    <text evidence="9">This protein specifically catalyzes the removal of signal peptides from prolipoproteins.</text>
</comment>
<keyword evidence="3 9" id="KW-0645">Protease</keyword>
<dbReference type="OrthoDB" id="9810259at2"/>
<dbReference type="UniPathway" id="UPA00665"/>
<evidence type="ECO:0000256" key="9">
    <source>
        <dbReference type="HAMAP-Rule" id="MF_00161"/>
    </source>
</evidence>
<feature type="active site" evidence="9">
    <location>
        <position position="126"/>
    </location>
</feature>
<dbReference type="AlphaFoldDB" id="A0A1I5LQP1"/>
<name>A0A1I5LQP1_9BACT</name>
<dbReference type="Proteomes" id="UP000199227">
    <property type="component" value="Unassembled WGS sequence"/>
</dbReference>
<keyword evidence="2 9" id="KW-1003">Cell membrane</keyword>
<comment type="caution">
    <text evidence="9">Lacks conserved residue(s) required for the propagation of feature annotation.</text>
</comment>
<feature type="transmembrane region" description="Helical" evidence="9">
    <location>
        <begin position="58"/>
        <end position="76"/>
    </location>
</feature>
<evidence type="ECO:0000256" key="3">
    <source>
        <dbReference type="ARBA" id="ARBA00022670"/>
    </source>
</evidence>
<dbReference type="PANTHER" id="PTHR33695">
    <property type="entry name" value="LIPOPROTEIN SIGNAL PEPTIDASE"/>
    <property type="match status" value="1"/>
</dbReference>
<proteinExistence type="inferred from homology"/>
<dbReference type="HAMAP" id="MF_00161">
    <property type="entry name" value="LspA"/>
    <property type="match status" value="1"/>
</dbReference>
<evidence type="ECO:0000256" key="4">
    <source>
        <dbReference type="ARBA" id="ARBA00022692"/>
    </source>
</evidence>
<organism evidence="11 12">
    <name type="scientific">Hydrogenimonas thermophila</name>
    <dbReference type="NCBI Taxonomy" id="223786"/>
    <lineage>
        <taxon>Bacteria</taxon>
        <taxon>Pseudomonadati</taxon>
        <taxon>Campylobacterota</taxon>
        <taxon>Epsilonproteobacteria</taxon>
        <taxon>Campylobacterales</taxon>
        <taxon>Hydrogenimonadaceae</taxon>
        <taxon>Hydrogenimonas</taxon>
    </lineage>
</organism>
<comment type="catalytic activity">
    <reaction evidence="9">
        <text>Release of signal peptides from bacterial membrane prolipoproteins. Hydrolyzes -Xaa-Yaa-Zaa-|-(S,diacylglyceryl)Cys-, in which Xaa is hydrophobic (preferably Leu), and Yaa (Ala or Ser) and Zaa (Gly or Ala) have small, neutral side chains.</text>
        <dbReference type="EC" id="3.4.23.36"/>
    </reaction>
</comment>
<evidence type="ECO:0000313" key="12">
    <source>
        <dbReference type="Proteomes" id="UP000199227"/>
    </source>
</evidence>
<evidence type="ECO:0000313" key="11">
    <source>
        <dbReference type="EMBL" id="SFO99483.1"/>
    </source>
</evidence>
<protein>
    <recommendedName>
        <fullName evidence="9">Lipoprotein signal peptidase</fullName>
        <ecNumber evidence="9">3.4.23.36</ecNumber>
    </recommendedName>
    <alternativeName>
        <fullName evidence="9">Prolipoprotein signal peptidase</fullName>
    </alternativeName>
    <alternativeName>
        <fullName evidence="9">Signal peptidase II</fullName>
        <shortName evidence="9">SPase II</shortName>
    </alternativeName>
</protein>
<dbReference type="EC" id="3.4.23.36" evidence="9"/>
<keyword evidence="8 9" id="KW-0472">Membrane</keyword>
<gene>
    <name evidence="9" type="primary">lspA</name>
    <name evidence="11" type="ORF">SAMN05216234_103135</name>
</gene>
<reference evidence="11 12" key="1">
    <citation type="submission" date="2016-10" db="EMBL/GenBank/DDBJ databases">
        <authorList>
            <person name="de Groot N.N."/>
        </authorList>
    </citation>
    <scope>NUCLEOTIDE SEQUENCE [LARGE SCALE GENOMIC DNA]</scope>
    <source>
        <strain evidence="11 12">EP1-55-1</strain>
    </source>
</reference>
<evidence type="ECO:0000256" key="7">
    <source>
        <dbReference type="ARBA" id="ARBA00022989"/>
    </source>
</evidence>
<dbReference type="NCBIfam" id="TIGR00077">
    <property type="entry name" value="lspA"/>
    <property type="match status" value="1"/>
</dbReference>
<evidence type="ECO:0000256" key="2">
    <source>
        <dbReference type="ARBA" id="ARBA00022475"/>
    </source>
</evidence>
<evidence type="ECO:0000256" key="8">
    <source>
        <dbReference type="ARBA" id="ARBA00023136"/>
    </source>
</evidence>
<feature type="transmembrane region" description="Helical" evidence="9">
    <location>
        <begin position="83"/>
        <end position="99"/>
    </location>
</feature>
<accession>A0A1I5LQP1</accession>